<sequence length="189" mass="20702">MRQFSAAALLLGALQPALAAPSPGEPELPRVPLDGTKNVIMTQWLTATEFVINYYAPDPGCGSKKSWVGVWPVDACNPYHADYKAWSYVESTSGMDLGKVRLKAAEIGVGEFKAAFVCEDGRRQPWLVSKTFKIDSAPPARTGQCLHRKNTSEPEWMFTPCDKIADSLCSICGFEDTCEACADCKQQCK</sequence>
<gene>
    <name evidence="2" type="ORF">G3M48_002294</name>
</gene>
<protein>
    <submittedName>
        <fullName evidence="2">Uncharacterized protein</fullName>
    </submittedName>
</protein>
<name>A0AAW0RXV2_9HYPO</name>
<evidence type="ECO:0000256" key="1">
    <source>
        <dbReference type="SAM" id="SignalP"/>
    </source>
</evidence>
<keyword evidence="1" id="KW-0732">Signal</keyword>
<dbReference type="EMBL" id="JAAHCF010000175">
    <property type="protein sequence ID" value="KAK8146992.1"/>
    <property type="molecule type" value="Genomic_DNA"/>
</dbReference>
<proteinExistence type="predicted"/>
<feature type="chain" id="PRO_5043822104" evidence="1">
    <location>
        <begin position="20"/>
        <end position="189"/>
    </location>
</feature>
<evidence type="ECO:0000313" key="3">
    <source>
        <dbReference type="Proteomes" id="UP001397290"/>
    </source>
</evidence>
<comment type="caution">
    <text evidence="2">The sequence shown here is derived from an EMBL/GenBank/DDBJ whole genome shotgun (WGS) entry which is preliminary data.</text>
</comment>
<dbReference type="AlphaFoldDB" id="A0AAW0RXV2"/>
<reference evidence="2 3" key="1">
    <citation type="submission" date="2020-02" db="EMBL/GenBank/DDBJ databases">
        <title>Comparative genomics of the hypocrealean fungal genus Beauvera.</title>
        <authorList>
            <person name="Showalter D.N."/>
            <person name="Bushley K.E."/>
            <person name="Rehner S.A."/>
        </authorList>
    </citation>
    <scope>NUCLEOTIDE SEQUENCE [LARGE SCALE GENOMIC DNA]</scope>
    <source>
        <strain evidence="2 3">ARSEF4384</strain>
    </source>
</reference>
<feature type="signal peptide" evidence="1">
    <location>
        <begin position="1"/>
        <end position="19"/>
    </location>
</feature>
<keyword evidence="3" id="KW-1185">Reference proteome</keyword>
<accession>A0AAW0RXV2</accession>
<organism evidence="2 3">
    <name type="scientific">Beauveria asiatica</name>
    <dbReference type="NCBI Taxonomy" id="1069075"/>
    <lineage>
        <taxon>Eukaryota</taxon>
        <taxon>Fungi</taxon>
        <taxon>Dikarya</taxon>
        <taxon>Ascomycota</taxon>
        <taxon>Pezizomycotina</taxon>
        <taxon>Sordariomycetes</taxon>
        <taxon>Hypocreomycetidae</taxon>
        <taxon>Hypocreales</taxon>
        <taxon>Cordycipitaceae</taxon>
        <taxon>Beauveria</taxon>
    </lineage>
</organism>
<evidence type="ECO:0000313" key="2">
    <source>
        <dbReference type="EMBL" id="KAK8146992.1"/>
    </source>
</evidence>
<dbReference type="Proteomes" id="UP001397290">
    <property type="component" value="Unassembled WGS sequence"/>
</dbReference>